<protein>
    <submittedName>
        <fullName evidence="2">Uncharacterized protein</fullName>
    </submittedName>
</protein>
<accession>A0A518D9Z1</accession>
<dbReference type="AlphaFoldDB" id="A0A518D9Z1"/>
<evidence type="ECO:0000313" key="3">
    <source>
        <dbReference type="Proteomes" id="UP000317429"/>
    </source>
</evidence>
<keyword evidence="3" id="KW-1185">Reference proteome</keyword>
<keyword evidence="1" id="KW-0472">Membrane</keyword>
<keyword evidence="1" id="KW-1133">Transmembrane helix</keyword>
<sequence>MPPRVTNQAIAIGASIAMLLASLPLEWVTIHNAKFNFGGGPGEQMGFNLPMPAGFSIAATGLNGTLSLGPLKAPMWLLAGAAAGLLLIGLLNALRLAAVPKAAVLVPLGLIGLVLLVGLAGVLSGDGSLGAGYLLALAGIAVGAISVLSSPGGPDSETSRLTD</sequence>
<proteinExistence type="predicted"/>
<dbReference type="OrthoDB" id="287560at2"/>
<feature type="transmembrane region" description="Helical" evidence="1">
    <location>
        <begin position="9"/>
        <end position="30"/>
    </location>
</feature>
<organism evidence="2 3">
    <name type="scientific">Pirellulimonas nuda</name>
    <dbReference type="NCBI Taxonomy" id="2528009"/>
    <lineage>
        <taxon>Bacteria</taxon>
        <taxon>Pseudomonadati</taxon>
        <taxon>Planctomycetota</taxon>
        <taxon>Planctomycetia</taxon>
        <taxon>Pirellulales</taxon>
        <taxon>Lacipirellulaceae</taxon>
        <taxon>Pirellulimonas</taxon>
    </lineage>
</organism>
<name>A0A518D9Z1_9BACT</name>
<dbReference type="KEGG" id="pnd:Pla175_16370"/>
<reference evidence="2 3" key="1">
    <citation type="submission" date="2019-02" db="EMBL/GenBank/DDBJ databases">
        <title>Deep-cultivation of Planctomycetes and their phenomic and genomic characterization uncovers novel biology.</title>
        <authorList>
            <person name="Wiegand S."/>
            <person name="Jogler M."/>
            <person name="Boedeker C."/>
            <person name="Pinto D."/>
            <person name="Vollmers J."/>
            <person name="Rivas-Marin E."/>
            <person name="Kohn T."/>
            <person name="Peeters S.H."/>
            <person name="Heuer A."/>
            <person name="Rast P."/>
            <person name="Oberbeckmann S."/>
            <person name="Bunk B."/>
            <person name="Jeske O."/>
            <person name="Meyerdierks A."/>
            <person name="Storesund J.E."/>
            <person name="Kallscheuer N."/>
            <person name="Luecker S."/>
            <person name="Lage O.M."/>
            <person name="Pohl T."/>
            <person name="Merkel B.J."/>
            <person name="Hornburger P."/>
            <person name="Mueller R.-W."/>
            <person name="Bruemmer F."/>
            <person name="Labrenz M."/>
            <person name="Spormann A.M."/>
            <person name="Op den Camp H."/>
            <person name="Overmann J."/>
            <person name="Amann R."/>
            <person name="Jetten M.S.M."/>
            <person name="Mascher T."/>
            <person name="Medema M.H."/>
            <person name="Devos D.P."/>
            <person name="Kaster A.-K."/>
            <person name="Ovreas L."/>
            <person name="Rohde M."/>
            <person name="Galperin M.Y."/>
            <person name="Jogler C."/>
        </authorList>
    </citation>
    <scope>NUCLEOTIDE SEQUENCE [LARGE SCALE GENOMIC DNA]</scope>
    <source>
        <strain evidence="2 3">Pla175</strain>
    </source>
</reference>
<keyword evidence="1" id="KW-0812">Transmembrane</keyword>
<gene>
    <name evidence="2" type="ORF">Pla175_16370</name>
</gene>
<feature type="transmembrane region" description="Helical" evidence="1">
    <location>
        <begin position="103"/>
        <end position="124"/>
    </location>
</feature>
<evidence type="ECO:0000256" key="1">
    <source>
        <dbReference type="SAM" id="Phobius"/>
    </source>
</evidence>
<feature type="transmembrane region" description="Helical" evidence="1">
    <location>
        <begin position="73"/>
        <end position="91"/>
    </location>
</feature>
<dbReference type="RefSeq" id="WP_145283006.1">
    <property type="nucleotide sequence ID" value="NZ_CP036291.1"/>
</dbReference>
<dbReference type="EMBL" id="CP036291">
    <property type="protein sequence ID" value="QDU88263.1"/>
    <property type="molecule type" value="Genomic_DNA"/>
</dbReference>
<feature type="transmembrane region" description="Helical" evidence="1">
    <location>
        <begin position="130"/>
        <end position="150"/>
    </location>
</feature>
<evidence type="ECO:0000313" key="2">
    <source>
        <dbReference type="EMBL" id="QDU88263.1"/>
    </source>
</evidence>
<dbReference type="Proteomes" id="UP000317429">
    <property type="component" value="Chromosome"/>
</dbReference>